<keyword evidence="4" id="KW-1185">Reference proteome</keyword>
<gene>
    <name evidence="3" type="ORF">Pan181_25030</name>
</gene>
<organism evidence="3 4">
    <name type="scientific">Aeoliella mucimassa</name>
    <dbReference type="NCBI Taxonomy" id="2527972"/>
    <lineage>
        <taxon>Bacteria</taxon>
        <taxon>Pseudomonadati</taxon>
        <taxon>Planctomycetota</taxon>
        <taxon>Planctomycetia</taxon>
        <taxon>Pirellulales</taxon>
        <taxon>Lacipirellulaceae</taxon>
        <taxon>Aeoliella</taxon>
    </lineage>
</organism>
<dbReference type="GO" id="GO:0016020">
    <property type="term" value="C:membrane"/>
    <property type="evidence" value="ECO:0007669"/>
    <property type="project" value="InterPro"/>
</dbReference>
<dbReference type="RefSeq" id="WP_145247058.1">
    <property type="nucleotide sequence ID" value="NZ_CP036278.1"/>
</dbReference>
<dbReference type="OrthoDB" id="281380at2"/>
<dbReference type="KEGG" id="amuc:Pan181_25030"/>
<evidence type="ECO:0000256" key="1">
    <source>
        <dbReference type="SAM" id="Phobius"/>
    </source>
</evidence>
<keyword evidence="1" id="KW-0812">Transmembrane</keyword>
<dbReference type="InterPro" id="IPR003660">
    <property type="entry name" value="HAMP_dom"/>
</dbReference>
<evidence type="ECO:0000313" key="4">
    <source>
        <dbReference type="Proteomes" id="UP000315750"/>
    </source>
</evidence>
<dbReference type="GO" id="GO:0007165">
    <property type="term" value="P:signal transduction"/>
    <property type="evidence" value="ECO:0007669"/>
    <property type="project" value="InterPro"/>
</dbReference>
<feature type="transmembrane region" description="Helical" evidence="1">
    <location>
        <begin position="62"/>
        <end position="82"/>
    </location>
</feature>
<feature type="transmembrane region" description="Helical" evidence="1">
    <location>
        <begin position="20"/>
        <end position="42"/>
    </location>
</feature>
<protein>
    <recommendedName>
        <fullName evidence="2">HAMP domain-containing protein</fullName>
    </recommendedName>
</protein>
<evidence type="ECO:0000313" key="3">
    <source>
        <dbReference type="EMBL" id="QDU56294.1"/>
    </source>
</evidence>
<name>A0A518ANJ7_9BACT</name>
<reference evidence="3 4" key="1">
    <citation type="submission" date="2019-02" db="EMBL/GenBank/DDBJ databases">
        <title>Deep-cultivation of Planctomycetes and their phenomic and genomic characterization uncovers novel biology.</title>
        <authorList>
            <person name="Wiegand S."/>
            <person name="Jogler M."/>
            <person name="Boedeker C."/>
            <person name="Pinto D."/>
            <person name="Vollmers J."/>
            <person name="Rivas-Marin E."/>
            <person name="Kohn T."/>
            <person name="Peeters S.H."/>
            <person name="Heuer A."/>
            <person name="Rast P."/>
            <person name="Oberbeckmann S."/>
            <person name="Bunk B."/>
            <person name="Jeske O."/>
            <person name="Meyerdierks A."/>
            <person name="Storesund J.E."/>
            <person name="Kallscheuer N."/>
            <person name="Luecker S."/>
            <person name="Lage O.M."/>
            <person name="Pohl T."/>
            <person name="Merkel B.J."/>
            <person name="Hornburger P."/>
            <person name="Mueller R.-W."/>
            <person name="Bruemmer F."/>
            <person name="Labrenz M."/>
            <person name="Spormann A.M."/>
            <person name="Op den Camp H."/>
            <person name="Overmann J."/>
            <person name="Amann R."/>
            <person name="Jetten M.S.M."/>
            <person name="Mascher T."/>
            <person name="Medema M.H."/>
            <person name="Devos D.P."/>
            <person name="Kaster A.-K."/>
            <person name="Ovreas L."/>
            <person name="Rohde M."/>
            <person name="Galperin M.Y."/>
            <person name="Jogler C."/>
        </authorList>
    </citation>
    <scope>NUCLEOTIDE SEQUENCE [LARGE SCALE GENOMIC DNA]</scope>
    <source>
        <strain evidence="3 4">Pan181</strain>
    </source>
</reference>
<proteinExistence type="predicted"/>
<keyword evidence="1" id="KW-0472">Membrane</keyword>
<dbReference type="Proteomes" id="UP000315750">
    <property type="component" value="Chromosome"/>
</dbReference>
<dbReference type="EMBL" id="CP036278">
    <property type="protein sequence ID" value="QDU56294.1"/>
    <property type="molecule type" value="Genomic_DNA"/>
</dbReference>
<evidence type="ECO:0000259" key="2">
    <source>
        <dbReference type="PROSITE" id="PS50885"/>
    </source>
</evidence>
<feature type="domain" description="HAMP" evidence="2">
    <location>
        <begin position="89"/>
        <end position="141"/>
    </location>
</feature>
<accession>A0A518ANJ7</accession>
<dbReference type="PROSITE" id="PS50885">
    <property type="entry name" value="HAMP"/>
    <property type="match status" value="1"/>
</dbReference>
<keyword evidence="1" id="KW-1133">Transmembrane helix</keyword>
<dbReference type="AlphaFoldDB" id="A0A518ANJ7"/>
<sequence>MSTHARQHKFVDSKVQGRLVGLFVRCWAMSLVTAGILTVLGWMFITPGLGGFIGPNEFMSSILPMVLVGAVASLLVMPFMLWKMVCDTNRFAGPLLRFRRHLREAADSGELVPIEFRDEDDWHDLANAFNDLVSRINSERLADTMSPEFREQLDRSIADSIHPQSEAELSDEHSDELVVGA</sequence>